<dbReference type="Proteomes" id="UP000256970">
    <property type="component" value="Unassembled WGS sequence"/>
</dbReference>
<dbReference type="PROSITE" id="PS51257">
    <property type="entry name" value="PROKAR_LIPOPROTEIN"/>
    <property type="match status" value="1"/>
</dbReference>
<dbReference type="EMBL" id="FNXT01000869">
    <property type="protein sequence ID" value="SZX68634.1"/>
    <property type="molecule type" value="Genomic_DNA"/>
</dbReference>
<keyword evidence="2" id="KW-1185">Reference proteome</keyword>
<dbReference type="AlphaFoldDB" id="A0A383VV40"/>
<evidence type="ECO:0000313" key="2">
    <source>
        <dbReference type="Proteomes" id="UP000256970"/>
    </source>
</evidence>
<proteinExistence type="predicted"/>
<protein>
    <submittedName>
        <fullName evidence="1">Uncharacterized protein</fullName>
    </submittedName>
</protein>
<reference evidence="1 2" key="1">
    <citation type="submission" date="2016-10" db="EMBL/GenBank/DDBJ databases">
        <authorList>
            <person name="Cai Z."/>
        </authorList>
    </citation>
    <scope>NUCLEOTIDE SEQUENCE [LARGE SCALE GENOMIC DNA]</scope>
</reference>
<accession>A0A383VV40</accession>
<name>A0A383VV40_TETOB</name>
<sequence>MAGHARAWALAGNNANKAIVICGSSATACAPVQQQEREPVSPACYTALEALYSYSKTGCEPTAAAAPSGCVRQCAPQQQNSRTKYVRGAVPLSPCQSLSTAGVQLAAHLSCKWFPASSFLQAGLAAAEAAGRAGAVDHAGEVLLPLELRGVTPPQEGRQWTSLATAGTPPVTRAMVVSWYMLCVVILGGSGQPRLRRQPGWCADGLALACWETAADG</sequence>
<evidence type="ECO:0000313" key="1">
    <source>
        <dbReference type="EMBL" id="SZX68634.1"/>
    </source>
</evidence>
<organism evidence="1 2">
    <name type="scientific">Tetradesmus obliquus</name>
    <name type="common">Green alga</name>
    <name type="synonym">Acutodesmus obliquus</name>
    <dbReference type="NCBI Taxonomy" id="3088"/>
    <lineage>
        <taxon>Eukaryota</taxon>
        <taxon>Viridiplantae</taxon>
        <taxon>Chlorophyta</taxon>
        <taxon>core chlorophytes</taxon>
        <taxon>Chlorophyceae</taxon>
        <taxon>CS clade</taxon>
        <taxon>Sphaeropleales</taxon>
        <taxon>Scenedesmaceae</taxon>
        <taxon>Tetradesmus</taxon>
    </lineage>
</organism>
<gene>
    <name evidence="1" type="ORF">BQ4739_LOCUS8973</name>
</gene>